<feature type="transmembrane region" description="Helical" evidence="1">
    <location>
        <begin position="49"/>
        <end position="72"/>
    </location>
</feature>
<dbReference type="Proteomes" id="UP000287908">
    <property type="component" value="Unassembled WGS sequence"/>
</dbReference>
<evidence type="ECO:0000259" key="2">
    <source>
        <dbReference type="Pfam" id="PF09835"/>
    </source>
</evidence>
<organism evidence="3 4">
    <name type="scientific">Idiomarina seosinensis</name>
    <dbReference type="NCBI Taxonomy" id="281739"/>
    <lineage>
        <taxon>Bacteria</taxon>
        <taxon>Pseudomonadati</taxon>
        <taxon>Pseudomonadota</taxon>
        <taxon>Gammaproteobacteria</taxon>
        <taxon>Alteromonadales</taxon>
        <taxon>Idiomarinaceae</taxon>
        <taxon>Idiomarina</taxon>
    </lineage>
</organism>
<dbReference type="InterPro" id="IPR019935">
    <property type="entry name" value="CHP03546"/>
</dbReference>
<dbReference type="AlphaFoldDB" id="A0A432ZBD7"/>
<name>A0A432ZBD7_9GAMM</name>
<reference evidence="3 4" key="1">
    <citation type="journal article" date="2011" name="Front. Microbiol.">
        <title>Genomic signatures of strain selection and enhancement in Bacillus atrophaeus var. globigii, a historical biowarfare simulant.</title>
        <authorList>
            <person name="Gibbons H.S."/>
            <person name="Broomall S.M."/>
            <person name="McNew L.A."/>
            <person name="Daligault H."/>
            <person name="Chapman C."/>
            <person name="Bruce D."/>
            <person name="Karavis M."/>
            <person name="Krepps M."/>
            <person name="McGregor P.A."/>
            <person name="Hong C."/>
            <person name="Park K.H."/>
            <person name="Akmal A."/>
            <person name="Feldman A."/>
            <person name="Lin J.S."/>
            <person name="Chang W.E."/>
            <person name="Higgs B.W."/>
            <person name="Demirev P."/>
            <person name="Lindquist J."/>
            <person name="Liem A."/>
            <person name="Fochler E."/>
            <person name="Read T.D."/>
            <person name="Tapia R."/>
            <person name="Johnson S."/>
            <person name="Bishop-Lilly K.A."/>
            <person name="Detter C."/>
            <person name="Han C."/>
            <person name="Sozhamannan S."/>
            <person name="Rosenzweig C.N."/>
            <person name="Skowronski E.W."/>
        </authorList>
    </citation>
    <scope>NUCLEOTIDE SEQUENCE [LARGE SCALE GENOMIC DNA]</scope>
    <source>
        <strain evidence="3 4">CL-SP19</strain>
    </source>
</reference>
<dbReference type="OrthoDB" id="370141at2"/>
<evidence type="ECO:0000313" key="4">
    <source>
        <dbReference type="Proteomes" id="UP000287908"/>
    </source>
</evidence>
<comment type="caution">
    <text evidence="3">The sequence shown here is derived from an EMBL/GenBank/DDBJ whole genome shotgun (WGS) entry which is preliminary data.</text>
</comment>
<keyword evidence="1" id="KW-0472">Membrane</keyword>
<dbReference type="InterPro" id="IPR018639">
    <property type="entry name" value="DUF2062"/>
</dbReference>
<feature type="transmembrane region" description="Helical" evidence="1">
    <location>
        <begin position="20"/>
        <end position="37"/>
    </location>
</feature>
<dbReference type="Pfam" id="PF09835">
    <property type="entry name" value="DUF2062"/>
    <property type="match status" value="1"/>
</dbReference>
<protein>
    <submittedName>
        <fullName evidence="3">DUF2062 domain-containing protein</fullName>
    </submittedName>
</protein>
<accession>A0A432ZBD7</accession>
<keyword evidence="1" id="KW-0812">Transmembrane</keyword>
<evidence type="ECO:0000313" key="3">
    <source>
        <dbReference type="EMBL" id="RUO75266.1"/>
    </source>
</evidence>
<dbReference type="NCBIfam" id="TIGR03546">
    <property type="entry name" value="TIGR03546 family protein"/>
    <property type="match status" value="1"/>
</dbReference>
<proteinExistence type="predicted"/>
<feature type="transmembrane region" description="Helical" evidence="1">
    <location>
        <begin position="116"/>
        <end position="137"/>
    </location>
</feature>
<dbReference type="RefSeq" id="WP_126785138.1">
    <property type="nucleotide sequence ID" value="NZ_PIQF01000003.1"/>
</dbReference>
<feature type="domain" description="DUF2062" evidence="2">
    <location>
        <begin position="7"/>
        <end position="140"/>
    </location>
</feature>
<sequence length="168" mass="19152">MLTLLAKLLKALNSETSPWALAMAMVLGMFLGLTPLWRVHNLIILFAALIFRVNLTLFLLSFAIFSGIAYLLDPMFHELGLAILQAQSWQGIYEAMYATSVGRVSQFYHTLTMGSFVFSLIISPVIALATYFIVVNYRKRIQKALMKFKIVQMVKGSRFWQLYMDLRG</sequence>
<dbReference type="EMBL" id="PIQF01000003">
    <property type="protein sequence ID" value="RUO75266.1"/>
    <property type="molecule type" value="Genomic_DNA"/>
</dbReference>
<keyword evidence="1" id="KW-1133">Transmembrane helix</keyword>
<gene>
    <name evidence="3" type="ORF">CWI81_09815</name>
</gene>
<evidence type="ECO:0000256" key="1">
    <source>
        <dbReference type="SAM" id="Phobius"/>
    </source>
</evidence>
<keyword evidence="4" id="KW-1185">Reference proteome</keyword>